<evidence type="ECO:0000256" key="7">
    <source>
        <dbReference type="ARBA" id="ARBA00022723"/>
    </source>
</evidence>
<keyword evidence="6" id="KW-0812">Transmembrane</keyword>
<gene>
    <name evidence="15" type="ORF">HGRIS_011299</name>
</gene>
<evidence type="ECO:0000256" key="12">
    <source>
        <dbReference type="ARBA" id="ARBA00023136"/>
    </source>
</evidence>
<evidence type="ECO:0000256" key="2">
    <source>
        <dbReference type="ARBA" id="ARBA00004370"/>
    </source>
</evidence>
<dbReference type="InterPro" id="IPR050121">
    <property type="entry name" value="Cytochrome_P450_monoxygenase"/>
</dbReference>
<dbReference type="InterPro" id="IPR017972">
    <property type="entry name" value="Cyt_P450_CS"/>
</dbReference>
<dbReference type="PANTHER" id="PTHR24305">
    <property type="entry name" value="CYTOCHROME P450"/>
    <property type="match status" value="1"/>
</dbReference>
<keyword evidence="11 13" id="KW-0503">Monooxygenase</keyword>
<feature type="chain" id="PRO_5047011564" description="Cytochrome P450" evidence="14">
    <location>
        <begin position="19"/>
        <end position="560"/>
    </location>
</feature>
<evidence type="ECO:0008006" key="17">
    <source>
        <dbReference type="Google" id="ProtNLM"/>
    </source>
</evidence>
<evidence type="ECO:0000256" key="10">
    <source>
        <dbReference type="ARBA" id="ARBA00023004"/>
    </source>
</evidence>
<evidence type="ECO:0000256" key="11">
    <source>
        <dbReference type="ARBA" id="ARBA00023033"/>
    </source>
</evidence>
<keyword evidence="5 13" id="KW-0349">Heme</keyword>
<keyword evidence="8" id="KW-1133">Transmembrane helix</keyword>
<evidence type="ECO:0000256" key="1">
    <source>
        <dbReference type="ARBA" id="ARBA00001971"/>
    </source>
</evidence>
<comment type="caution">
    <text evidence="15">The sequence shown here is derived from an EMBL/GenBank/DDBJ whole genome shotgun (WGS) entry which is preliminary data.</text>
</comment>
<comment type="pathway">
    <text evidence="3">Secondary metabolite biosynthesis; terpenoid biosynthesis.</text>
</comment>
<keyword evidence="10 13" id="KW-0408">Iron</keyword>
<evidence type="ECO:0000256" key="14">
    <source>
        <dbReference type="SAM" id="SignalP"/>
    </source>
</evidence>
<evidence type="ECO:0000256" key="6">
    <source>
        <dbReference type="ARBA" id="ARBA00022692"/>
    </source>
</evidence>
<comment type="subcellular location">
    <subcellularLocation>
        <location evidence="2">Membrane</location>
    </subcellularLocation>
</comment>
<keyword evidence="7 13" id="KW-0479">Metal-binding</keyword>
<keyword evidence="12" id="KW-0472">Membrane</keyword>
<evidence type="ECO:0000256" key="13">
    <source>
        <dbReference type="RuleBase" id="RU000461"/>
    </source>
</evidence>
<protein>
    <recommendedName>
        <fullName evidence="17">Cytochrome P450</fullName>
    </recommendedName>
</protein>
<dbReference type="Proteomes" id="UP001556367">
    <property type="component" value="Unassembled WGS sequence"/>
</dbReference>
<feature type="signal peptide" evidence="14">
    <location>
        <begin position="1"/>
        <end position="18"/>
    </location>
</feature>
<evidence type="ECO:0000256" key="4">
    <source>
        <dbReference type="ARBA" id="ARBA00010617"/>
    </source>
</evidence>
<evidence type="ECO:0000256" key="5">
    <source>
        <dbReference type="ARBA" id="ARBA00022617"/>
    </source>
</evidence>
<dbReference type="InterPro" id="IPR001128">
    <property type="entry name" value="Cyt_P450"/>
</dbReference>
<keyword evidence="9 13" id="KW-0560">Oxidoreductase</keyword>
<sequence length="560" mass="63043">MLWKLVLSFAGLWLVKYAAETLLAVRKARQAIRDCPGGEILWTHPFRTFSIILGGNFPFPGHMGYYFAKFSIYAQYGSTCLSSIVFSDGTPLFWLADADAIKVVTTERLIFQKDVEAYETLNIYGPNMVGTEGSDWKRHRGVAKPAFNEANNAYVWTETIRIVNQWFDQIDSNAKEETTGGALVNLVTDLTQITLLVISSAGFGRKTSLSEDSKTEPPPGHTVAFRPAVLSAIDHLFVKILTPNWIYDLSEFIFIPFMSKALKDTRESFDALRRHMLDVISQARAWVASGKVEKMDAALLRNLVEANMSQESDYKSLTDEELLSNTFTFLLAGHETSAHTLSYAITLLALYPEIQQKVFEEAFKLWPNGVPEVAQSSAYKESMPQLEYATATFHETLRLFPPVSRLGKPVHTDTTLKARRFIPEPSGKFSSVPKSEEFEVTIPVGSAVLIDVFAVQRNPLHWGVDADEFKPEHFIDTETYRWPRDAFLAFSGGARSCIGQRFAVTESTCILASLVRRYEILVPDDVKHLSFEKQKDILLDTTPRVTLTPNNARVVLRKRV</sequence>
<keyword evidence="14" id="KW-0732">Signal</keyword>
<evidence type="ECO:0000256" key="9">
    <source>
        <dbReference type="ARBA" id="ARBA00023002"/>
    </source>
</evidence>
<dbReference type="PANTHER" id="PTHR24305:SF166">
    <property type="entry name" value="CYTOCHROME P450 12A4, MITOCHONDRIAL-RELATED"/>
    <property type="match status" value="1"/>
</dbReference>
<evidence type="ECO:0000256" key="3">
    <source>
        <dbReference type="ARBA" id="ARBA00004721"/>
    </source>
</evidence>
<reference evidence="16" key="1">
    <citation type="submission" date="2024-06" db="EMBL/GenBank/DDBJ databases">
        <title>Multi-omics analyses provide insights into the biosynthesis of the anticancer antibiotic pleurotin in Hohenbuehelia grisea.</title>
        <authorList>
            <person name="Weaver J.A."/>
            <person name="Alberti F."/>
        </authorList>
    </citation>
    <scope>NUCLEOTIDE SEQUENCE [LARGE SCALE GENOMIC DNA]</scope>
    <source>
        <strain evidence="16">T-177</strain>
    </source>
</reference>
<comment type="cofactor">
    <cofactor evidence="1">
        <name>heme</name>
        <dbReference type="ChEBI" id="CHEBI:30413"/>
    </cofactor>
</comment>
<proteinExistence type="inferred from homology"/>
<dbReference type="PRINTS" id="PR00463">
    <property type="entry name" value="EP450I"/>
</dbReference>
<name>A0ABR3JWK8_9AGAR</name>
<organism evidence="15 16">
    <name type="scientific">Hohenbuehelia grisea</name>
    <dbReference type="NCBI Taxonomy" id="104357"/>
    <lineage>
        <taxon>Eukaryota</taxon>
        <taxon>Fungi</taxon>
        <taxon>Dikarya</taxon>
        <taxon>Basidiomycota</taxon>
        <taxon>Agaricomycotina</taxon>
        <taxon>Agaricomycetes</taxon>
        <taxon>Agaricomycetidae</taxon>
        <taxon>Agaricales</taxon>
        <taxon>Pleurotineae</taxon>
        <taxon>Pleurotaceae</taxon>
        <taxon>Hohenbuehelia</taxon>
    </lineage>
</organism>
<dbReference type="EMBL" id="JASNQZ010000002">
    <property type="protein sequence ID" value="KAL0959590.1"/>
    <property type="molecule type" value="Genomic_DNA"/>
</dbReference>
<dbReference type="PROSITE" id="PS00086">
    <property type="entry name" value="CYTOCHROME_P450"/>
    <property type="match status" value="1"/>
</dbReference>
<dbReference type="Pfam" id="PF00067">
    <property type="entry name" value="p450"/>
    <property type="match status" value="2"/>
</dbReference>
<evidence type="ECO:0000256" key="8">
    <source>
        <dbReference type="ARBA" id="ARBA00022989"/>
    </source>
</evidence>
<dbReference type="PRINTS" id="PR00385">
    <property type="entry name" value="P450"/>
</dbReference>
<keyword evidence="16" id="KW-1185">Reference proteome</keyword>
<comment type="similarity">
    <text evidence="4 13">Belongs to the cytochrome P450 family.</text>
</comment>
<dbReference type="InterPro" id="IPR036396">
    <property type="entry name" value="Cyt_P450_sf"/>
</dbReference>
<dbReference type="Gene3D" id="1.10.630.10">
    <property type="entry name" value="Cytochrome P450"/>
    <property type="match status" value="1"/>
</dbReference>
<dbReference type="SUPFAM" id="SSF48264">
    <property type="entry name" value="Cytochrome P450"/>
    <property type="match status" value="1"/>
</dbReference>
<dbReference type="InterPro" id="IPR002401">
    <property type="entry name" value="Cyt_P450_E_grp-I"/>
</dbReference>
<evidence type="ECO:0000313" key="16">
    <source>
        <dbReference type="Proteomes" id="UP001556367"/>
    </source>
</evidence>
<accession>A0ABR3JWK8</accession>
<evidence type="ECO:0000313" key="15">
    <source>
        <dbReference type="EMBL" id="KAL0959590.1"/>
    </source>
</evidence>